<dbReference type="PANTHER" id="PTHR36108:SF13">
    <property type="entry name" value="COLOSSIN-B-RELATED"/>
    <property type="match status" value="1"/>
</dbReference>
<keyword evidence="2" id="KW-0134">Cell wall</keyword>
<evidence type="ECO:0000256" key="6">
    <source>
        <dbReference type="SAM" id="Phobius"/>
    </source>
</evidence>
<keyword evidence="6" id="KW-0812">Transmembrane</keyword>
<comment type="similarity">
    <text evidence="1">Belongs to the serine-aspartate repeat-containing protein (SDr) family.</text>
</comment>
<keyword evidence="3" id="KW-0964">Secreted</keyword>
<evidence type="ECO:0000313" key="8">
    <source>
        <dbReference type="EMBL" id="KSU13638.1"/>
    </source>
</evidence>
<evidence type="ECO:0000256" key="2">
    <source>
        <dbReference type="ARBA" id="ARBA00022512"/>
    </source>
</evidence>
<protein>
    <submittedName>
        <fullName evidence="8">Collagen adhesion protein</fullName>
    </submittedName>
</protein>
<dbReference type="SUPFAM" id="SSF49478">
    <property type="entry name" value="Cna protein B-type domain"/>
    <property type="match status" value="6"/>
</dbReference>
<feature type="transmembrane region" description="Helical" evidence="6">
    <location>
        <begin position="702"/>
        <end position="719"/>
    </location>
</feature>
<dbReference type="Pfam" id="PF17802">
    <property type="entry name" value="SpaA"/>
    <property type="match status" value="7"/>
</dbReference>
<feature type="domain" description="Gram-positive cocci surface proteins LPxTG" evidence="7">
    <location>
        <begin position="692"/>
        <end position="724"/>
    </location>
</feature>
<sequence>MQTVQKVQLLWKKVGPGKAGLAGAHLQLWSIGTDGKKDKLIREGDTDKNGDLKLGNLRVTDYLLIETKAPTGYTLDEELVKGKKITVAKDGEVSNFPIQDVENEPTKVILKKVGLTIENGKEVKNPLQGAEFKVLDSNGQVVSGYEKLTSDSSGNVTIEKLTPGKYSLVETKAPAGYILDPTPIDFELKANEEGIIPDINLEKVNYQGSAQLIKHNSNGQALSGAIFKVIDKDGNTIQTNLSSDKDGKVTATGLSPGDYSFVETKAPTGYILNTIPVHFTISAEEEGQPSLIIASDNFVNYQGSAELIKHDSKGQALEGAIFKVVDADGKTVKENLTSDKDGKVSIDGLAPGDYSFVETQAPSGYILNTTPANFNISSEEEGEQKVVIASDNFINYQGSAELIKHDSNGQALEGAVFKVIDADGKTVKEGLTSDKDGKVLIDNLAPGDYSFVETQAPTGYILNTSQVDFTISAKEEGQPHVVVASDNFINYQGSAELIKHDSKGNSLSGAVFKVIDVDGQAVKENLVSDKEGKVLIKDLVPGKYSFVETQAPTGYILNTSQVDFTISGKEEGQPHVVIASDNFINYQGSAKLIKVDENGKTLSGAIFNVINSDTHEVAIEGIKSDANGVIKADNLKPGKYSFVETKAPTGYQLSQETKTFEITAKAENQPQVVNSGKFINKKLPLNPKKSELPKTGEQHNTLISLVGLIMMISASLVLFKRQKA</sequence>
<accession>A0A0V8DJD1</accession>
<proteinExistence type="inferred from homology"/>
<dbReference type="AlphaFoldDB" id="A0A0V8DJD1"/>
<dbReference type="PROSITE" id="PS50847">
    <property type="entry name" value="GRAM_POS_ANCHORING"/>
    <property type="match status" value="1"/>
</dbReference>
<dbReference type="PATRIC" id="fig|1360.106.peg.1497"/>
<keyword evidence="6" id="KW-1133">Transmembrane helix</keyword>
<dbReference type="RefSeq" id="WP_237671068.1">
    <property type="nucleotide sequence ID" value="NZ_LKLP01000025.1"/>
</dbReference>
<dbReference type="Gene3D" id="2.60.40.10">
    <property type="entry name" value="Immunoglobulins"/>
    <property type="match status" value="7"/>
</dbReference>
<evidence type="ECO:0000256" key="4">
    <source>
        <dbReference type="ARBA" id="ARBA00022729"/>
    </source>
</evidence>
<dbReference type="Pfam" id="PF00746">
    <property type="entry name" value="Gram_pos_anchor"/>
    <property type="match status" value="1"/>
</dbReference>
<keyword evidence="4" id="KW-0732">Signal</keyword>
<gene>
    <name evidence="8" type="ORF">LMG8520_0486</name>
</gene>
<reference evidence="9" key="1">
    <citation type="submission" date="2015-10" db="EMBL/GenBank/DDBJ databases">
        <title>Draft Genome Sequences of 11 Lactococcus lactis subspecies cremoris strains.</title>
        <authorList>
            <person name="Wels M."/>
            <person name="Backus L."/>
            <person name="Boekhorst J."/>
            <person name="Dijkstra A."/>
            <person name="Beerthuizen M."/>
            <person name="Kelly W."/>
            <person name="Siezen R."/>
            <person name="Bachmann H."/>
            <person name="Van Hijum S."/>
        </authorList>
    </citation>
    <scope>NUCLEOTIDE SEQUENCE [LARGE SCALE GENOMIC DNA]</scope>
    <source>
        <strain evidence="9">LMG8520</strain>
    </source>
</reference>
<comment type="caution">
    <text evidence="8">The sequence shown here is derived from an EMBL/GenBank/DDBJ whole genome shotgun (WGS) entry which is preliminary data.</text>
</comment>
<organism evidence="8 9">
    <name type="scientific">Lactococcus lactis subsp. lactis</name>
    <name type="common">Streptococcus lactis</name>
    <dbReference type="NCBI Taxonomy" id="1360"/>
    <lineage>
        <taxon>Bacteria</taxon>
        <taxon>Bacillati</taxon>
        <taxon>Bacillota</taxon>
        <taxon>Bacilli</taxon>
        <taxon>Lactobacillales</taxon>
        <taxon>Streptococcaceae</taxon>
        <taxon>Lactococcus</taxon>
    </lineage>
</organism>
<evidence type="ECO:0000256" key="1">
    <source>
        <dbReference type="ARBA" id="ARBA00007257"/>
    </source>
</evidence>
<dbReference type="PANTHER" id="PTHR36108">
    <property type="entry name" value="COLOSSIN-B-RELATED"/>
    <property type="match status" value="1"/>
</dbReference>
<evidence type="ECO:0000259" key="7">
    <source>
        <dbReference type="PROSITE" id="PS50847"/>
    </source>
</evidence>
<evidence type="ECO:0000313" key="9">
    <source>
        <dbReference type="Proteomes" id="UP000054230"/>
    </source>
</evidence>
<name>A0A0V8DJD1_LACLL</name>
<evidence type="ECO:0000256" key="3">
    <source>
        <dbReference type="ARBA" id="ARBA00022525"/>
    </source>
</evidence>
<dbReference type="InterPro" id="IPR013783">
    <property type="entry name" value="Ig-like_fold"/>
</dbReference>
<dbReference type="EMBL" id="LKLP01000025">
    <property type="protein sequence ID" value="KSU13638.1"/>
    <property type="molecule type" value="Genomic_DNA"/>
</dbReference>
<dbReference type="InterPro" id="IPR041033">
    <property type="entry name" value="SpaA_PFL_dom_1"/>
</dbReference>
<dbReference type="NCBIfam" id="TIGR01167">
    <property type="entry name" value="LPXTG_anchor"/>
    <property type="match status" value="1"/>
</dbReference>
<dbReference type="InterPro" id="IPR019931">
    <property type="entry name" value="LPXTG_anchor"/>
</dbReference>
<evidence type="ECO:0000256" key="5">
    <source>
        <dbReference type="ARBA" id="ARBA00023088"/>
    </source>
</evidence>
<keyword evidence="6" id="KW-0472">Membrane</keyword>
<dbReference type="Proteomes" id="UP000054230">
    <property type="component" value="Unassembled WGS sequence"/>
</dbReference>
<keyword evidence="5" id="KW-0572">Peptidoglycan-anchor</keyword>